<dbReference type="EMBL" id="MVHE01000101">
    <property type="protein sequence ID" value="ORA09809.1"/>
    <property type="molecule type" value="Genomic_DNA"/>
</dbReference>
<keyword evidence="3 5" id="KW-1133">Transmembrane helix</keyword>
<protein>
    <recommendedName>
        <fullName evidence="6">Integral membrane bound transporter domain-containing protein</fullName>
    </recommendedName>
</protein>
<evidence type="ECO:0000313" key="7">
    <source>
        <dbReference type="EMBL" id="ORA09809.1"/>
    </source>
</evidence>
<dbReference type="OrthoDB" id="5198202at2"/>
<accession>A0A1W9Z9E5</accession>
<evidence type="ECO:0000259" key="6">
    <source>
        <dbReference type="Pfam" id="PF13515"/>
    </source>
</evidence>
<feature type="domain" description="Integral membrane bound transporter" evidence="6">
    <location>
        <begin position="29"/>
        <end position="155"/>
    </location>
</feature>
<dbReference type="RefSeq" id="WP_083116309.1">
    <property type="nucleotide sequence ID" value="NZ_JACKTS010000031.1"/>
</dbReference>
<proteinExistence type="predicted"/>
<evidence type="ECO:0000256" key="2">
    <source>
        <dbReference type="ARBA" id="ARBA00022692"/>
    </source>
</evidence>
<feature type="transmembrane region" description="Helical" evidence="5">
    <location>
        <begin position="110"/>
        <end position="130"/>
    </location>
</feature>
<gene>
    <name evidence="7" type="ORF">BST12_27295</name>
</gene>
<dbReference type="AlphaFoldDB" id="A0A1W9Z9E5"/>
<feature type="transmembrane region" description="Helical" evidence="5">
    <location>
        <begin position="71"/>
        <end position="104"/>
    </location>
</feature>
<sequence length="349" mass="37113">MTALLPEAVQRLRSVLWPITQTSVAAALAWYVTHDALQHRQPFFAPISAVVCMSATNVLRSRRAMQMIIGVALGIVLGAGVHEILGAGAIAMAVAVFVALGFSVLIGRGFIAQGLMFVNQTAVSSVLVLVFAPTGGVVAERLFDALIGGGLALLFAMLLFPADPVALLCRAREAVLAGLHDTLVELATVVEDPSRAPADWPLSAFDRLHNQLGALIEARQTAHLVARRAPRRWVTRETIREVDQQSARLGMLVSCVLHLARAVTRPDGGRVPAPVQIALAELAAGAAVADQDPAAAMTHAAAARRRAAELESHAHDRAEMVLADIVCASADDLQRVIELPARKHSRRSL</sequence>
<dbReference type="Proteomes" id="UP000192284">
    <property type="component" value="Unassembled WGS sequence"/>
</dbReference>
<dbReference type="InterPro" id="IPR049453">
    <property type="entry name" value="Memb_transporter_dom"/>
</dbReference>
<evidence type="ECO:0000256" key="3">
    <source>
        <dbReference type="ARBA" id="ARBA00022989"/>
    </source>
</evidence>
<organism evidence="7 8">
    <name type="scientific">Mycobacterium angelicum</name>
    <dbReference type="NCBI Taxonomy" id="470074"/>
    <lineage>
        <taxon>Bacteria</taxon>
        <taxon>Bacillati</taxon>
        <taxon>Actinomycetota</taxon>
        <taxon>Actinomycetes</taxon>
        <taxon>Mycobacteriales</taxon>
        <taxon>Mycobacteriaceae</taxon>
        <taxon>Mycobacterium</taxon>
    </lineage>
</organism>
<feature type="transmembrane region" description="Helical" evidence="5">
    <location>
        <begin position="142"/>
        <end position="162"/>
    </location>
</feature>
<dbReference type="GO" id="GO:0016020">
    <property type="term" value="C:membrane"/>
    <property type="evidence" value="ECO:0007669"/>
    <property type="project" value="UniProtKB-SubCell"/>
</dbReference>
<name>A0A1W9Z9E5_MYCAN</name>
<feature type="transmembrane region" description="Helical" evidence="5">
    <location>
        <begin position="12"/>
        <end position="31"/>
    </location>
</feature>
<evidence type="ECO:0000256" key="5">
    <source>
        <dbReference type="SAM" id="Phobius"/>
    </source>
</evidence>
<comment type="subcellular location">
    <subcellularLocation>
        <location evidence="1">Membrane</location>
        <topology evidence="1">Multi-pass membrane protein</topology>
    </subcellularLocation>
</comment>
<evidence type="ECO:0000256" key="4">
    <source>
        <dbReference type="ARBA" id="ARBA00023136"/>
    </source>
</evidence>
<keyword evidence="8" id="KW-1185">Reference proteome</keyword>
<feature type="transmembrane region" description="Helical" evidence="5">
    <location>
        <begin position="43"/>
        <end position="59"/>
    </location>
</feature>
<reference evidence="7 8" key="1">
    <citation type="submission" date="2017-02" db="EMBL/GenBank/DDBJ databases">
        <title>The new phylogeny of genus Mycobacterium.</title>
        <authorList>
            <person name="Tortoli E."/>
            <person name="Trovato A."/>
            <person name="Cirillo D.M."/>
        </authorList>
    </citation>
    <scope>NUCLEOTIDE SEQUENCE [LARGE SCALE GENOMIC DNA]</scope>
    <source>
        <strain evidence="7 8">DSM 45057</strain>
    </source>
</reference>
<comment type="caution">
    <text evidence="7">The sequence shown here is derived from an EMBL/GenBank/DDBJ whole genome shotgun (WGS) entry which is preliminary data.</text>
</comment>
<keyword evidence="2 5" id="KW-0812">Transmembrane</keyword>
<dbReference type="Pfam" id="PF13515">
    <property type="entry name" value="FUSC_2"/>
    <property type="match status" value="1"/>
</dbReference>
<evidence type="ECO:0000313" key="8">
    <source>
        <dbReference type="Proteomes" id="UP000192284"/>
    </source>
</evidence>
<evidence type="ECO:0000256" key="1">
    <source>
        <dbReference type="ARBA" id="ARBA00004141"/>
    </source>
</evidence>
<keyword evidence="4 5" id="KW-0472">Membrane</keyword>